<sequence length="43" mass="4575">MSSSGLFELERGGLLKKGSWPCASMGVVETSSSEDHELVQAYA</sequence>
<keyword evidence="2" id="KW-1185">Reference proteome</keyword>
<evidence type="ECO:0000313" key="1">
    <source>
        <dbReference type="EMBL" id="EFQ84170.1"/>
    </source>
</evidence>
<organism evidence="1 2">
    <name type="scientific">Aeromicrobium marinum DSM 15272</name>
    <dbReference type="NCBI Taxonomy" id="585531"/>
    <lineage>
        <taxon>Bacteria</taxon>
        <taxon>Bacillati</taxon>
        <taxon>Actinomycetota</taxon>
        <taxon>Actinomycetes</taxon>
        <taxon>Propionibacteriales</taxon>
        <taxon>Nocardioidaceae</taxon>
        <taxon>Aeromicrobium</taxon>
    </lineage>
</organism>
<gene>
    <name evidence="1" type="ORF">HMPREF0063_10886</name>
</gene>
<accession>E2SA96</accession>
<dbReference type="STRING" id="585531.HMPREF0063_10886"/>
<evidence type="ECO:0000313" key="2">
    <source>
        <dbReference type="Proteomes" id="UP000003111"/>
    </source>
</evidence>
<dbReference type="AlphaFoldDB" id="E2SA96"/>
<dbReference type="HOGENOM" id="CLU_3228527_0_0_11"/>
<proteinExistence type="predicted"/>
<name>E2SA96_9ACTN</name>
<reference evidence="1" key="1">
    <citation type="submission" date="2010-08" db="EMBL/GenBank/DDBJ databases">
        <authorList>
            <person name="Muzny D."/>
            <person name="Qin X."/>
            <person name="Buhay C."/>
            <person name="Dugan-Rocha S."/>
            <person name="Ding Y."/>
            <person name="Chen G."/>
            <person name="Hawes A."/>
            <person name="Holder M."/>
            <person name="Jhangiani S."/>
            <person name="Johnson A."/>
            <person name="Khan Z."/>
            <person name="Li Z."/>
            <person name="Liu W."/>
            <person name="Liu X."/>
            <person name="Perez L."/>
            <person name="Shen H."/>
            <person name="Wang Q."/>
            <person name="Watt J."/>
            <person name="Xi L."/>
            <person name="Xin Y."/>
            <person name="Zhou J."/>
            <person name="Deng J."/>
            <person name="Jiang H."/>
            <person name="Liu Y."/>
            <person name="Qu J."/>
            <person name="Song X.-Z."/>
            <person name="Zhang L."/>
            <person name="Villasana D."/>
            <person name="Johnson A."/>
            <person name="Liu J."/>
            <person name="Liyanage D."/>
            <person name="Lorensuhewa L."/>
            <person name="Robinson T."/>
            <person name="Song A."/>
            <person name="Song B.-B."/>
            <person name="Dinh H."/>
            <person name="Thornton R."/>
            <person name="Coyle M."/>
            <person name="Francisco L."/>
            <person name="Jackson L."/>
            <person name="Javaid M."/>
            <person name="Korchina V."/>
            <person name="Kovar C."/>
            <person name="Mata R."/>
            <person name="Mathew T."/>
            <person name="Ngo R."/>
            <person name="Nguyen L."/>
            <person name="Nguyen N."/>
            <person name="Okwuonu G."/>
            <person name="Ongeri F."/>
            <person name="Pham C."/>
            <person name="Simmons D."/>
            <person name="Wilczek-Boney K."/>
            <person name="Hale W."/>
            <person name="Jakkamsetti A."/>
            <person name="Pham P."/>
            <person name="Ruth R."/>
            <person name="San Lucas F."/>
            <person name="Warren J."/>
            <person name="Zhang J."/>
            <person name="Zhao Z."/>
            <person name="Zhou C."/>
            <person name="Zhu D."/>
            <person name="Lee S."/>
            <person name="Bess C."/>
            <person name="Blankenburg K."/>
            <person name="Forbes L."/>
            <person name="Fu Q."/>
            <person name="Gubbala S."/>
            <person name="Hirani K."/>
            <person name="Jayaseelan J.C."/>
            <person name="Lara F."/>
            <person name="Munidasa M."/>
            <person name="Palculict T."/>
            <person name="Patil S."/>
            <person name="Pu L.-L."/>
            <person name="Saada N."/>
            <person name="Tang L."/>
            <person name="Weissenberger G."/>
            <person name="Zhu Y."/>
            <person name="Hemphill L."/>
            <person name="Shang Y."/>
            <person name="Youmans B."/>
            <person name="Ayvaz T."/>
            <person name="Ross M."/>
            <person name="Santibanez J."/>
            <person name="Aqrawi P."/>
            <person name="Gross S."/>
            <person name="Joshi V."/>
            <person name="Fowler G."/>
            <person name="Nazareth L."/>
            <person name="Reid J."/>
            <person name="Worley K."/>
            <person name="Petrosino J."/>
            <person name="Highlander S."/>
            <person name="Gibbs R."/>
        </authorList>
    </citation>
    <scope>NUCLEOTIDE SEQUENCE [LARGE SCALE GENOMIC DNA]</scope>
    <source>
        <strain evidence="1">DSM 15272</strain>
    </source>
</reference>
<dbReference type="EMBL" id="ACLF03000003">
    <property type="protein sequence ID" value="EFQ84170.1"/>
    <property type="molecule type" value="Genomic_DNA"/>
</dbReference>
<protein>
    <submittedName>
        <fullName evidence="1">Uncharacterized protein</fullName>
    </submittedName>
</protein>
<comment type="caution">
    <text evidence="1">The sequence shown here is derived from an EMBL/GenBank/DDBJ whole genome shotgun (WGS) entry which is preliminary data.</text>
</comment>
<dbReference type="Proteomes" id="UP000003111">
    <property type="component" value="Unassembled WGS sequence"/>
</dbReference>